<comment type="caution">
    <text evidence="1">The sequence shown here is derived from an EMBL/GenBank/DDBJ whole genome shotgun (WGS) entry which is preliminary data.</text>
</comment>
<organism evidence="1 2">
    <name type="scientific">Rotaria socialis</name>
    <dbReference type="NCBI Taxonomy" id="392032"/>
    <lineage>
        <taxon>Eukaryota</taxon>
        <taxon>Metazoa</taxon>
        <taxon>Spiralia</taxon>
        <taxon>Gnathifera</taxon>
        <taxon>Rotifera</taxon>
        <taxon>Eurotatoria</taxon>
        <taxon>Bdelloidea</taxon>
        <taxon>Philodinida</taxon>
        <taxon>Philodinidae</taxon>
        <taxon>Rotaria</taxon>
    </lineage>
</organism>
<sequence>MNEHFLVLAENKKEHPTFFIKFAPYNNTQLSLQCSTYNINTTDSFIYTVAVGKKQNQNQKHFYFAGELINDKSGIFVGVAVYNNNSSLLCNNNFTYYFQYFFNYQHQEYYLLGVEPNGYFTYGFSNEFIFIFDVRNTSVLDLWSANLTWPDATFIPHAVDVTKNF</sequence>
<evidence type="ECO:0000313" key="2">
    <source>
        <dbReference type="Proteomes" id="UP000663873"/>
    </source>
</evidence>
<dbReference type="AlphaFoldDB" id="A0A821K8B4"/>
<feature type="non-terminal residue" evidence="1">
    <location>
        <position position="165"/>
    </location>
</feature>
<protein>
    <submittedName>
        <fullName evidence="1">Uncharacterized protein</fullName>
    </submittedName>
</protein>
<gene>
    <name evidence="1" type="ORF">UJA718_LOCUS37931</name>
</gene>
<accession>A0A821K8B4</accession>
<dbReference type="EMBL" id="CAJOBP010038243">
    <property type="protein sequence ID" value="CAF4733750.1"/>
    <property type="molecule type" value="Genomic_DNA"/>
</dbReference>
<dbReference type="Proteomes" id="UP000663873">
    <property type="component" value="Unassembled WGS sequence"/>
</dbReference>
<name>A0A821K8B4_9BILA</name>
<keyword evidence="2" id="KW-1185">Reference proteome</keyword>
<proteinExistence type="predicted"/>
<reference evidence="1" key="1">
    <citation type="submission" date="2021-02" db="EMBL/GenBank/DDBJ databases">
        <authorList>
            <person name="Nowell W R."/>
        </authorList>
    </citation>
    <scope>NUCLEOTIDE SEQUENCE</scope>
</reference>
<evidence type="ECO:0000313" key="1">
    <source>
        <dbReference type="EMBL" id="CAF4733750.1"/>
    </source>
</evidence>